<dbReference type="NCBIfam" id="TIGR03751">
    <property type="entry name" value="conj_TIGR03751"/>
    <property type="match status" value="1"/>
</dbReference>
<evidence type="ECO:0000313" key="1">
    <source>
        <dbReference type="EMBL" id="ORJ18665.1"/>
    </source>
</evidence>
<reference evidence="1 2" key="1">
    <citation type="journal article" date="2017" name="Int. J. Syst. Evol. Microbiol.">
        <title>Rouxiella badensis sp. nov. and Rouxiella silvae sp. nov. isolated from peat bog soil in Germany and emendation of the genus description.</title>
        <authorList>
            <person name="Le Fleche-Mateos A."/>
            <person name="Kugler J.H."/>
            <person name="Hansen S.H."/>
            <person name="Syldatk C."/>
            <person name="Hausmann R."/>
            <person name="Lomprez F."/>
            <person name="Vandenbogaert M."/>
            <person name="Manuguerra J.C."/>
            <person name="Grimont P.A."/>
        </authorList>
    </citation>
    <scope>NUCLEOTIDE SEQUENCE [LARGE SCALE GENOMIC DNA]</scope>
    <source>
        <strain evidence="1 2">213</strain>
    </source>
</reference>
<dbReference type="EMBL" id="MRWD01000100">
    <property type="protein sequence ID" value="ORJ18665.1"/>
    <property type="molecule type" value="Genomic_DNA"/>
</dbReference>
<comment type="caution">
    <text evidence="1">The sequence shown here is derived from an EMBL/GenBank/DDBJ whole genome shotgun (WGS) entry which is preliminary data.</text>
</comment>
<sequence length="130" mass="14930">MMRIMFALPVLIMFAGCSTSKEQLLPSGENTMLELWNNQQQNGKVMSLNPLRRSLNTLEQQHNQDAKIGYSRSQYNEISQQFPRLPNPDMVMYVYPHLVQGNTPVPGYSTVFSFYKQTHYALPGERTGEL</sequence>
<dbReference type="PROSITE" id="PS51257">
    <property type="entry name" value="PROKAR_LIPOPROTEIN"/>
    <property type="match status" value="1"/>
</dbReference>
<dbReference type="Proteomes" id="UP000192722">
    <property type="component" value="Unassembled WGS sequence"/>
</dbReference>
<proteinExistence type="predicted"/>
<organism evidence="1 2">
    <name type="scientific">Rouxiella silvae</name>
    <dbReference type="NCBI Taxonomy" id="1646373"/>
    <lineage>
        <taxon>Bacteria</taxon>
        <taxon>Pseudomonadati</taxon>
        <taxon>Pseudomonadota</taxon>
        <taxon>Gammaproteobacteria</taxon>
        <taxon>Enterobacterales</taxon>
        <taxon>Yersiniaceae</taxon>
        <taxon>Rouxiella</taxon>
    </lineage>
</organism>
<dbReference type="InterPro" id="IPR022262">
    <property type="entry name" value="Lipoprot_put"/>
</dbReference>
<keyword evidence="2" id="KW-1185">Reference proteome</keyword>
<protein>
    <submittedName>
        <fullName evidence="1">Conjugal transfer protein</fullName>
    </submittedName>
</protein>
<evidence type="ECO:0000313" key="2">
    <source>
        <dbReference type="Proteomes" id="UP000192722"/>
    </source>
</evidence>
<accession>A0ABX3TTX7</accession>
<gene>
    <name evidence="1" type="ORF">BS639_24100</name>
</gene>
<name>A0ABX3TTX7_9GAMM</name>